<name>A0A4Y2A8J8_ARAVE</name>
<proteinExistence type="predicted"/>
<dbReference type="AlphaFoldDB" id="A0A4Y2A8J8"/>
<evidence type="ECO:0000313" key="1">
    <source>
        <dbReference type="EMBL" id="GBL75749.1"/>
    </source>
</evidence>
<reference evidence="1 2" key="1">
    <citation type="journal article" date="2019" name="Sci. Rep.">
        <title>Orb-weaving spider Araneus ventricosus genome elucidates the spidroin gene catalogue.</title>
        <authorList>
            <person name="Kono N."/>
            <person name="Nakamura H."/>
            <person name="Ohtoshi R."/>
            <person name="Moran D.A.P."/>
            <person name="Shinohara A."/>
            <person name="Yoshida Y."/>
            <person name="Fujiwara M."/>
            <person name="Mori M."/>
            <person name="Tomita M."/>
            <person name="Arakawa K."/>
        </authorList>
    </citation>
    <scope>NUCLEOTIDE SEQUENCE [LARGE SCALE GENOMIC DNA]</scope>
</reference>
<gene>
    <name evidence="1" type="ORF">AVEN_155045_1</name>
</gene>
<sequence length="93" mass="10419">MVSAISPKRGRAFTSSLDFVFRKGRSLYQYANRRLHSNPDLPVAPLLLAGSVLLLTRCCCVYMESEVEMLQTVILPNHRDGIGLEHNSSSVRK</sequence>
<protein>
    <submittedName>
        <fullName evidence="1">Uncharacterized protein</fullName>
    </submittedName>
</protein>
<dbReference type="Proteomes" id="UP000499080">
    <property type="component" value="Unassembled WGS sequence"/>
</dbReference>
<evidence type="ECO:0000313" key="2">
    <source>
        <dbReference type="Proteomes" id="UP000499080"/>
    </source>
</evidence>
<dbReference type="EMBL" id="BGPR01000008">
    <property type="protein sequence ID" value="GBL75749.1"/>
    <property type="molecule type" value="Genomic_DNA"/>
</dbReference>
<comment type="caution">
    <text evidence="1">The sequence shown here is derived from an EMBL/GenBank/DDBJ whole genome shotgun (WGS) entry which is preliminary data.</text>
</comment>
<keyword evidence="2" id="KW-1185">Reference proteome</keyword>
<accession>A0A4Y2A8J8</accession>
<organism evidence="1 2">
    <name type="scientific">Araneus ventricosus</name>
    <name type="common">Orbweaver spider</name>
    <name type="synonym">Epeira ventricosa</name>
    <dbReference type="NCBI Taxonomy" id="182803"/>
    <lineage>
        <taxon>Eukaryota</taxon>
        <taxon>Metazoa</taxon>
        <taxon>Ecdysozoa</taxon>
        <taxon>Arthropoda</taxon>
        <taxon>Chelicerata</taxon>
        <taxon>Arachnida</taxon>
        <taxon>Araneae</taxon>
        <taxon>Araneomorphae</taxon>
        <taxon>Entelegynae</taxon>
        <taxon>Araneoidea</taxon>
        <taxon>Araneidae</taxon>
        <taxon>Araneus</taxon>
    </lineage>
</organism>